<reference evidence="2" key="2">
    <citation type="submission" date="2020-09" db="EMBL/GenBank/DDBJ databases">
        <authorList>
            <person name="Sun Q."/>
            <person name="Zhou Y."/>
        </authorList>
    </citation>
    <scope>NUCLEOTIDE SEQUENCE</scope>
    <source>
        <strain evidence="2">CGMCC 1.15343</strain>
    </source>
</reference>
<keyword evidence="3" id="KW-1185">Reference proteome</keyword>
<feature type="transmembrane region" description="Helical" evidence="1">
    <location>
        <begin position="6"/>
        <end position="27"/>
    </location>
</feature>
<dbReference type="AlphaFoldDB" id="A0A916X8V1"/>
<reference evidence="2" key="1">
    <citation type="journal article" date="2014" name="Int. J. Syst. Evol. Microbiol.">
        <title>Complete genome sequence of Corynebacterium casei LMG S-19264T (=DSM 44701T), isolated from a smear-ripened cheese.</title>
        <authorList>
            <consortium name="US DOE Joint Genome Institute (JGI-PGF)"/>
            <person name="Walter F."/>
            <person name="Albersmeier A."/>
            <person name="Kalinowski J."/>
            <person name="Ruckert C."/>
        </authorList>
    </citation>
    <scope>NUCLEOTIDE SEQUENCE</scope>
    <source>
        <strain evidence="2">CGMCC 1.15343</strain>
    </source>
</reference>
<keyword evidence="1" id="KW-1133">Transmembrane helix</keyword>
<sequence>MTFDENTTKIILAVIGVVVVALGSSLITIRKIRKRNNTVRQENITITGTGKIVGGDDKSTN</sequence>
<dbReference type="RefSeq" id="WP_188625375.1">
    <property type="nucleotide sequence ID" value="NZ_BMIL01000002.1"/>
</dbReference>
<protein>
    <submittedName>
        <fullName evidence="2">Uncharacterized protein</fullName>
    </submittedName>
</protein>
<evidence type="ECO:0000256" key="1">
    <source>
        <dbReference type="SAM" id="Phobius"/>
    </source>
</evidence>
<keyword evidence="1" id="KW-0812">Transmembrane</keyword>
<gene>
    <name evidence="2" type="ORF">GCM10011387_06170</name>
</gene>
<keyword evidence="1" id="KW-0472">Membrane</keyword>
<accession>A0A916X8V1</accession>
<dbReference type="Proteomes" id="UP000651668">
    <property type="component" value="Unassembled WGS sequence"/>
</dbReference>
<organism evidence="2 3">
    <name type="scientific">Pedobacter quisquiliarum</name>
    <dbReference type="NCBI Taxonomy" id="1834438"/>
    <lineage>
        <taxon>Bacteria</taxon>
        <taxon>Pseudomonadati</taxon>
        <taxon>Bacteroidota</taxon>
        <taxon>Sphingobacteriia</taxon>
        <taxon>Sphingobacteriales</taxon>
        <taxon>Sphingobacteriaceae</taxon>
        <taxon>Pedobacter</taxon>
    </lineage>
</organism>
<proteinExistence type="predicted"/>
<evidence type="ECO:0000313" key="2">
    <source>
        <dbReference type="EMBL" id="GGC55315.1"/>
    </source>
</evidence>
<comment type="caution">
    <text evidence="2">The sequence shown here is derived from an EMBL/GenBank/DDBJ whole genome shotgun (WGS) entry which is preliminary data.</text>
</comment>
<dbReference type="EMBL" id="BMIL01000002">
    <property type="protein sequence ID" value="GGC55315.1"/>
    <property type="molecule type" value="Genomic_DNA"/>
</dbReference>
<evidence type="ECO:0000313" key="3">
    <source>
        <dbReference type="Proteomes" id="UP000651668"/>
    </source>
</evidence>
<name>A0A916X8V1_9SPHI</name>